<feature type="compositionally biased region" description="Basic and acidic residues" evidence="1">
    <location>
        <begin position="39"/>
        <end position="51"/>
    </location>
</feature>
<gene>
    <name evidence="2" type="ORF">SAMN06893097_106265</name>
</gene>
<dbReference type="RefSeq" id="WP_245853901.1">
    <property type="nucleotide sequence ID" value="NZ_JACHXB010000002.1"/>
</dbReference>
<dbReference type="Pfam" id="PF10009">
    <property type="entry name" value="DUF2252"/>
    <property type="match status" value="1"/>
</dbReference>
<dbReference type="EMBL" id="OBDO01000006">
    <property type="protein sequence ID" value="SNX97315.1"/>
    <property type="molecule type" value="Genomic_DNA"/>
</dbReference>
<proteinExistence type="predicted"/>
<protein>
    <submittedName>
        <fullName evidence="2">Uncharacterized protein</fullName>
    </submittedName>
</protein>
<evidence type="ECO:0000313" key="2">
    <source>
        <dbReference type="EMBL" id="SNX97315.1"/>
    </source>
</evidence>
<evidence type="ECO:0000313" key="3">
    <source>
        <dbReference type="Proteomes" id="UP000219514"/>
    </source>
</evidence>
<name>A0A285EE56_9ACTN</name>
<organism evidence="2 3">
    <name type="scientific">Geodermatophilus sabuli</name>
    <dbReference type="NCBI Taxonomy" id="1564158"/>
    <lineage>
        <taxon>Bacteria</taxon>
        <taxon>Bacillati</taxon>
        <taxon>Actinomycetota</taxon>
        <taxon>Actinomycetes</taxon>
        <taxon>Geodermatophilales</taxon>
        <taxon>Geodermatophilaceae</taxon>
        <taxon>Geodermatophilus</taxon>
    </lineage>
</organism>
<dbReference type="AlphaFoldDB" id="A0A285EE56"/>
<dbReference type="InterPro" id="IPR018721">
    <property type="entry name" value="DUF2252"/>
</dbReference>
<keyword evidence="3" id="KW-1185">Reference proteome</keyword>
<reference evidence="2 3" key="1">
    <citation type="submission" date="2017-09" db="EMBL/GenBank/DDBJ databases">
        <authorList>
            <person name="Ehlers B."/>
            <person name="Leendertz F.H."/>
        </authorList>
    </citation>
    <scope>NUCLEOTIDE SEQUENCE [LARGE SCALE GENOMIC DNA]</scope>
    <source>
        <strain evidence="2 3">DSM 46844</strain>
    </source>
</reference>
<feature type="compositionally biased region" description="Polar residues" evidence="1">
    <location>
        <begin position="13"/>
        <end position="25"/>
    </location>
</feature>
<dbReference type="Proteomes" id="UP000219514">
    <property type="component" value="Unassembled WGS sequence"/>
</dbReference>
<sequence>MLTATAVPPDQAAAQNGRPTPQQRKATGKALRAAVPLDAHAESPRATRSRDPLTLLEEQAVDRLPELGPIRYGRMLQSPFAYYRGAARVMAADLAGARYRAAMAEFAAARDIEVWYSRLDAEEFRDQLAPRLEAGMRKRLTRALERARTRDTLQPSAS</sequence>
<accession>A0A285EE56</accession>
<feature type="region of interest" description="Disordered" evidence="1">
    <location>
        <begin position="1"/>
        <end position="54"/>
    </location>
</feature>
<evidence type="ECO:0000256" key="1">
    <source>
        <dbReference type="SAM" id="MobiDB-lite"/>
    </source>
</evidence>